<dbReference type="HOGENOM" id="CLU_088612_3_1_1"/>
<dbReference type="Proteomes" id="UP000001593">
    <property type="component" value="Unassembled WGS sequence"/>
</dbReference>
<dbReference type="AlphaFoldDB" id="A7TA57"/>
<dbReference type="GO" id="GO:0003700">
    <property type="term" value="F:DNA-binding transcription factor activity"/>
    <property type="evidence" value="ECO:0007669"/>
    <property type="project" value="InterPro"/>
</dbReference>
<feature type="non-terminal residue" evidence="8">
    <location>
        <position position="52"/>
    </location>
</feature>
<dbReference type="STRING" id="45351.A7TA57"/>
<dbReference type="Gene3D" id="1.20.5.170">
    <property type="match status" value="1"/>
</dbReference>
<keyword evidence="5" id="KW-0539">Nucleus</keyword>
<keyword evidence="3" id="KW-0238">DNA-binding</keyword>
<dbReference type="EMBL" id="DS473862">
    <property type="protein sequence ID" value="EDO27114.1"/>
    <property type="molecule type" value="Genomic_DNA"/>
</dbReference>
<organism evidence="8 9">
    <name type="scientific">Nematostella vectensis</name>
    <name type="common">Starlet sea anemone</name>
    <dbReference type="NCBI Taxonomy" id="45351"/>
    <lineage>
        <taxon>Eukaryota</taxon>
        <taxon>Metazoa</taxon>
        <taxon>Cnidaria</taxon>
        <taxon>Anthozoa</taxon>
        <taxon>Hexacorallia</taxon>
        <taxon>Actiniaria</taxon>
        <taxon>Edwardsiidae</taxon>
        <taxon>Nematostella</taxon>
    </lineage>
</organism>
<dbReference type="CDD" id="cd14687">
    <property type="entry name" value="bZIP_ATF2"/>
    <property type="match status" value="1"/>
</dbReference>
<dbReference type="PROSITE" id="PS50217">
    <property type="entry name" value="BZIP"/>
    <property type="match status" value="1"/>
</dbReference>
<dbReference type="PANTHER" id="PTHR19304">
    <property type="entry name" value="CYCLIC-AMP RESPONSE ELEMENT BINDING PROTEIN"/>
    <property type="match status" value="1"/>
</dbReference>
<evidence type="ECO:0000313" key="9">
    <source>
        <dbReference type="Proteomes" id="UP000001593"/>
    </source>
</evidence>
<dbReference type="FunFam" id="1.20.5.170:FF:000010">
    <property type="entry name" value="Cyclic AMP-dependent transcription factor ATF-2"/>
    <property type="match status" value="1"/>
</dbReference>
<dbReference type="SMART" id="SM00338">
    <property type="entry name" value="BRLZ"/>
    <property type="match status" value="1"/>
</dbReference>
<evidence type="ECO:0000256" key="4">
    <source>
        <dbReference type="ARBA" id="ARBA00023163"/>
    </source>
</evidence>
<keyword evidence="6" id="KW-0175">Coiled coil</keyword>
<evidence type="ECO:0000259" key="7">
    <source>
        <dbReference type="PROSITE" id="PS50217"/>
    </source>
</evidence>
<evidence type="ECO:0000256" key="6">
    <source>
        <dbReference type="SAM" id="Coils"/>
    </source>
</evidence>
<dbReference type="GO" id="GO:0005634">
    <property type="term" value="C:nucleus"/>
    <property type="evidence" value="ECO:0007669"/>
    <property type="project" value="UniProtKB-SubCell"/>
</dbReference>
<dbReference type="Pfam" id="PF00170">
    <property type="entry name" value="bZIP_1"/>
    <property type="match status" value="1"/>
</dbReference>
<name>A7TA57_NEMVE</name>
<keyword evidence="9" id="KW-1185">Reference proteome</keyword>
<feature type="domain" description="BZIP" evidence="7">
    <location>
        <begin position="1"/>
        <end position="52"/>
    </location>
</feature>
<dbReference type="GO" id="GO:0003677">
    <property type="term" value="F:DNA binding"/>
    <property type="evidence" value="ECO:0007669"/>
    <property type="project" value="UniProtKB-KW"/>
</dbReference>
<evidence type="ECO:0000256" key="2">
    <source>
        <dbReference type="ARBA" id="ARBA00023015"/>
    </source>
</evidence>
<evidence type="ECO:0000313" key="8">
    <source>
        <dbReference type="EMBL" id="EDO27114.1"/>
    </source>
</evidence>
<protein>
    <recommendedName>
        <fullName evidence="7">BZIP domain-containing protein</fullName>
    </recommendedName>
</protein>
<dbReference type="InterPro" id="IPR046347">
    <property type="entry name" value="bZIP_sf"/>
</dbReference>
<dbReference type="SUPFAM" id="SSF57959">
    <property type="entry name" value="Leucine zipper domain"/>
    <property type="match status" value="1"/>
</dbReference>
<gene>
    <name evidence="8" type="ORF">NEMVEDRAFT_v1g9381</name>
</gene>
<sequence length="52" mass="5994">RAAATRCREKRKIWVQQLEKKADDLSNTNTQLQNEISLLRTEVAQLKSLLLA</sequence>
<keyword evidence="2" id="KW-0805">Transcription regulation</keyword>
<accession>A7TA57</accession>
<keyword evidence="4" id="KW-0804">Transcription</keyword>
<dbReference type="eggNOG" id="KOG1414">
    <property type="taxonomic scope" value="Eukaryota"/>
</dbReference>
<evidence type="ECO:0000256" key="5">
    <source>
        <dbReference type="ARBA" id="ARBA00023242"/>
    </source>
</evidence>
<proteinExistence type="predicted"/>
<evidence type="ECO:0000256" key="3">
    <source>
        <dbReference type="ARBA" id="ARBA00023125"/>
    </source>
</evidence>
<dbReference type="InParanoid" id="A7TA57"/>
<dbReference type="InterPro" id="IPR004827">
    <property type="entry name" value="bZIP"/>
</dbReference>
<dbReference type="InterPro" id="IPR051027">
    <property type="entry name" value="bZIP_transcription_factors"/>
</dbReference>
<dbReference type="PhylomeDB" id="A7TA57"/>
<reference evidence="8 9" key="1">
    <citation type="journal article" date="2007" name="Science">
        <title>Sea anemone genome reveals ancestral eumetazoan gene repertoire and genomic organization.</title>
        <authorList>
            <person name="Putnam N.H."/>
            <person name="Srivastava M."/>
            <person name="Hellsten U."/>
            <person name="Dirks B."/>
            <person name="Chapman J."/>
            <person name="Salamov A."/>
            <person name="Terry A."/>
            <person name="Shapiro H."/>
            <person name="Lindquist E."/>
            <person name="Kapitonov V.V."/>
            <person name="Jurka J."/>
            <person name="Genikhovich G."/>
            <person name="Grigoriev I.V."/>
            <person name="Lucas S.M."/>
            <person name="Steele R.E."/>
            <person name="Finnerty J.R."/>
            <person name="Technau U."/>
            <person name="Martindale M.Q."/>
            <person name="Rokhsar D.S."/>
        </authorList>
    </citation>
    <scope>NUCLEOTIDE SEQUENCE [LARGE SCALE GENOMIC DNA]</scope>
    <source>
        <strain evidence="9">CH2 X CH6</strain>
    </source>
</reference>
<feature type="non-terminal residue" evidence="8">
    <location>
        <position position="1"/>
    </location>
</feature>
<comment type="subcellular location">
    <subcellularLocation>
        <location evidence="1">Nucleus</location>
    </subcellularLocation>
</comment>
<evidence type="ECO:0000256" key="1">
    <source>
        <dbReference type="ARBA" id="ARBA00004123"/>
    </source>
</evidence>
<feature type="coiled-coil region" evidence="6">
    <location>
        <begin position="15"/>
        <end position="49"/>
    </location>
</feature>